<dbReference type="AlphaFoldDB" id="A0A2S5Z5W1"/>
<gene>
    <name evidence="2" type="ORF">KEHDKFFH_18670</name>
</gene>
<protein>
    <submittedName>
        <fullName evidence="2">2-isopropylmalate synthase</fullName>
    </submittedName>
</protein>
<feature type="compositionally biased region" description="Polar residues" evidence="1">
    <location>
        <begin position="96"/>
        <end position="116"/>
    </location>
</feature>
<evidence type="ECO:0000313" key="2">
    <source>
        <dbReference type="EMBL" id="PPI82654.1"/>
    </source>
</evidence>
<evidence type="ECO:0000313" key="3">
    <source>
        <dbReference type="Proteomes" id="UP000239917"/>
    </source>
</evidence>
<dbReference type="EMBL" id="PSSX01000025">
    <property type="protein sequence ID" value="PPI82654.1"/>
    <property type="molecule type" value="Genomic_DNA"/>
</dbReference>
<organism evidence="2 3">
    <name type="scientific">Marinobacter maroccanus</name>
    <dbReference type="NCBI Taxonomy" id="2055143"/>
    <lineage>
        <taxon>Bacteria</taxon>
        <taxon>Pseudomonadati</taxon>
        <taxon>Pseudomonadota</taxon>
        <taxon>Gammaproteobacteria</taxon>
        <taxon>Pseudomonadales</taxon>
        <taxon>Marinobacteraceae</taxon>
        <taxon>Marinobacter</taxon>
    </lineage>
</organism>
<comment type="caution">
    <text evidence="2">The sequence shown here is derived from an EMBL/GenBank/DDBJ whole genome shotgun (WGS) entry which is preliminary data.</text>
</comment>
<accession>A0A2S5Z5W1</accession>
<reference evidence="2 3" key="1">
    <citation type="submission" date="2018-01" db="EMBL/GenBank/DDBJ databases">
        <title>Complete genome sequences of the type strains of Marinobacter flavimaris and Marinobacter maroccanus.</title>
        <authorList>
            <person name="Palau M."/>
            <person name="Boujida N."/>
            <person name="Manresa A."/>
            <person name="Minana-Galbis D."/>
        </authorList>
    </citation>
    <scope>NUCLEOTIDE SEQUENCE [LARGE SCALE GENOMIC DNA]</scope>
    <source>
        <strain evidence="2 3">N4</strain>
    </source>
</reference>
<feature type="region of interest" description="Disordered" evidence="1">
    <location>
        <begin position="25"/>
        <end position="75"/>
    </location>
</feature>
<sequence length="270" mass="28966">MIGSEAERQFYLGAAGIRMWYARHPLPGSAPSPEFEFPEATDAPDTTPGISESVPPPVRESGRAAPGKPAVRDRTEGVARIADLQALMDSEAVAPGTTSRLSPESPSVSDTVTDSPTPEPREAMVGRSSTIPSERMNLMIWAGNGVALIGAMTADASSRLQETLAINILKSLGEDQPRVLGHVAWPIFNNLLVPGNSGNDFAEVMRSVLSGLERQQVIILQGGEDSEQSWLVEGLGRDATVRFPHTLAEIAGNPTLKRSLWQQIRPLVAR</sequence>
<dbReference type="Proteomes" id="UP000239917">
    <property type="component" value="Unassembled WGS sequence"/>
</dbReference>
<feature type="region of interest" description="Disordered" evidence="1">
    <location>
        <begin position="93"/>
        <end position="128"/>
    </location>
</feature>
<dbReference type="OrthoDB" id="6362681at2"/>
<evidence type="ECO:0000256" key="1">
    <source>
        <dbReference type="SAM" id="MobiDB-lite"/>
    </source>
</evidence>
<name>A0A2S5Z5W1_9GAMM</name>
<keyword evidence="3" id="KW-1185">Reference proteome</keyword>
<dbReference type="RefSeq" id="WP_104323304.1">
    <property type="nucleotide sequence ID" value="NZ_PSSX01000025.1"/>
</dbReference>
<proteinExistence type="predicted"/>